<dbReference type="RefSeq" id="WP_120375219.1">
    <property type="nucleotide sequence ID" value="NZ_RCHC01000007.1"/>
</dbReference>
<name>A0ABX9TW87_9GAMM</name>
<accession>A0ABX9TW87</accession>
<dbReference type="EMBL" id="RCHC01000007">
    <property type="protein sequence ID" value="RLL22110.1"/>
    <property type="molecule type" value="Genomic_DNA"/>
</dbReference>
<gene>
    <name evidence="1" type="ORF">D9K81_08130</name>
</gene>
<sequence>MAVVEAFVAQQNCYFNYEFEELNHLDGDFPEELSVSLRGMLYRHEIEYPEATYYIYFSDLLTGCELQRMKDDWAKYCPLEDC</sequence>
<evidence type="ECO:0000313" key="1">
    <source>
        <dbReference type="EMBL" id="RLL22110.1"/>
    </source>
</evidence>
<comment type="caution">
    <text evidence="1">The sequence shown here is derived from an EMBL/GenBank/DDBJ whole genome shotgun (WGS) entry which is preliminary data.</text>
</comment>
<proteinExistence type="predicted"/>
<keyword evidence="2" id="KW-1185">Reference proteome</keyword>
<organism evidence="1 2">
    <name type="scientific">Acinetobacter chengduensis</name>
    <dbReference type="NCBI Taxonomy" id="2420890"/>
    <lineage>
        <taxon>Bacteria</taxon>
        <taxon>Pseudomonadati</taxon>
        <taxon>Pseudomonadota</taxon>
        <taxon>Gammaproteobacteria</taxon>
        <taxon>Moraxellales</taxon>
        <taxon>Moraxellaceae</taxon>
        <taxon>Acinetobacter</taxon>
    </lineage>
</organism>
<reference evidence="1 2" key="1">
    <citation type="submission" date="2018-09" db="EMBL/GenBank/DDBJ databases">
        <title>The draft genome of Acinetobacter sp. strains.</title>
        <authorList>
            <person name="Qin J."/>
            <person name="Feng Y."/>
            <person name="Zong Z."/>
        </authorList>
    </citation>
    <scope>NUCLEOTIDE SEQUENCE [LARGE SCALE GENOMIC DNA]</scope>
    <source>
        <strain evidence="1 2">WCHAc060005</strain>
    </source>
</reference>
<evidence type="ECO:0000313" key="2">
    <source>
        <dbReference type="Proteomes" id="UP000280271"/>
    </source>
</evidence>
<dbReference type="Proteomes" id="UP000280271">
    <property type="component" value="Unassembled WGS sequence"/>
</dbReference>
<protein>
    <submittedName>
        <fullName evidence="1">Uncharacterized protein</fullName>
    </submittedName>
</protein>